<comment type="caution">
    <text evidence="1">The sequence shown here is derived from an EMBL/GenBank/DDBJ whole genome shotgun (WGS) entry which is preliminary data.</text>
</comment>
<dbReference type="AlphaFoldDB" id="A0A0V8M565"/>
<evidence type="ECO:0000313" key="1">
    <source>
        <dbReference type="EMBL" id="KSV18890.1"/>
    </source>
</evidence>
<name>A0A0V8M565_9CHLR</name>
<evidence type="ECO:0000313" key="2">
    <source>
        <dbReference type="Proteomes" id="UP000053577"/>
    </source>
</evidence>
<protein>
    <submittedName>
        <fullName evidence="1">Uncharacterized protein</fullName>
    </submittedName>
</protein>
<dbReference type="OrthoDB" id="345199at2"/>
<dbReference type="EMBL" id="JGYD01000004">
    <property type="protein sequence ID" value="KSV18890.1"/>
    <property type="molecule type" value="Genomic_DNA"/>
</dbReference>
<dbReference type="PATRIC" id="fig|61435.5.peg.1552"/>
<dbReference type="Proteomes" id="UP000053577">
    <property type="component" value="Unassembled WGS sequence"/>
</dbReference>
<sequence length="331" mass="38181">MNILIVKKLRKIMMSNCNHTFLIRAALGNISLPDEMTEINFGDFLIKECPNRQILKEFTDENGDTEWDWEYPSNLDRNFPICDYYLEATIVRSADKGWAEAEDFLMWCLTRLRLVQKGQLWGALYKVIDSSSPGVISGIDNIRISSQRRPQVPPFPLTSKGLITNFKHQYAITEANCRNIKSSIAKFADISYKEFKMSIRRFHYSFDRDLPSDKLIDLFITLESLICTQSDSISYKLSLRTAQLIGENHDDKKSIFKFLKTAYSKRSTIVHGNRDAENWLLENTNLTSTNTTGENIEVLEHITRLVLTNILLSTKQDTIHPDNIDELLLLK</sequence>
<reference evidence="1 2" key="1">
    <citation type="journal article" date="2015" name="Sci. Rep.">
        <title>A comparative genomics and reductive dehalogenase gene transcription study of two chloroethene-respiring bacteria, Dehalococcoides mccartyi strains MB and 11a.</title>
        <authorList>
            <person name="Low A."/>
            <person name="Shen Z."/>
            <person name="Cheng D."/>
            <person name="Rogers M.J."/>
            <person name="Lee P.K."/>
            <person name="He J."/>
        </authorList>
    </citation>
    <scope>NUCLEOTIDE SEQUENCE [LARGE SCALE GENOMIC DNA]</scope>
    <source>
        <strain evidence="1 2">MB</strain>
    </source>
</reference>
<proteinExistence type="predicted"/>
<organism evidence="1 2">
    <name type="scientific">Dehalococcoides mccartyi</name>
    <dbReference type="NCBI Taxonomy" id="61435"/>
    <lineage>
        <taxon>Bacteria</taxon>
        <taxon>Bacillati</taxon>
        <taxon>Chloroflexota</taxon>
        <taxon>Dehalococcoidia</taxon>
        <taxon>Dehalococcoidales</taxon>
        <taxon>Dehalococcoidaceae</taxon>
        <taxon>Dehalococcoides</taxon>
    </lineage>
</organism>
<accession>A0A0V8M565</accession>
<gene>
    <name evidence="1" type="ORF">DA01_07900</name>
</gene>